<evidence type="ECO:0008006" key="2">
    <source>
        <dbReference type="Google" id="ProtNLM"/>
    </source>
</evidence>
<feature type="non-terminal residue" evidence="1">
    <location>
        <position position="1"/>
    </location>
</feature>
<dbReference type="InterPro" id="IPR013320">
    <property type="entry name" value="ConA-like_dom_sf"/>
</dbReference>
<evidence type="ECO:0000313" key="1">
    <source>
        <dbReference type="EMBL" id="SVE13814.1"/>
    </source>
</evidence>
<dbReference type="SUPFAM" id="SSF49899">
    <property type="entry name" value="Concanavalin A-like lectins/glucanases"/>
    <property type="match status" value="1"/>
</dbReference>
<reference evidence="1" key="1">
    <citation type="submission" date="2018-05" db="EMBL/GenBank/DDBJ databases">
        <authorList>
            <person name="Lanie J.A."/>
            <person name="Ng W.-L."/>
            <person name="Kazmierczak K.M."/>
            <person name="Andrzejewski T.M."/>
            <person name="Davidsen T.M."/>
            <person name="Wayne K.J."/>
            <person name="Tettelin H."/>
            <person name="Glass J.I."/>
            <person name="Rusch D."/>
            <person name="Podicherti R."/>
            <person name="Tsui H.-C.T."/>
            <person name="Winkler M.E."/>
        </authorList>
    </citation>
    <scope>NUCLEOTIDE SEQUENCE</scope>
</reference>
<protein>
    <recommendedName>
        <fullName evidence="2">LamG-like jellyroll fold domain-containing protein</fullName>
    </recommendedName>
</protein>
<sequence length="248" mass="25890">GSGHTYGFKLTPTSDPASITVSIPTGAAIGEGNASVAGSGTIDFRYAPETRSTALLGWWKLDEGSGNTAVNSGSAGIAKNAALLDGATFVAGGRFGGALQISPGNANSRLEVAGLGLDIGAESTLTAWFKELYPLGTWRTLFRGNGGDHQVIIQDSTNYLGVFDNANNGNFRDSGADLVAGNYATDWHHVSAVGSGGTTKFYVDALLVGTSDRQSTTDIWRIGNWGNQRFAKYLDDVRVYDIALSATA</sequence>
<feature type="non-terminal residue" evidence="1">
    <location>
        <position position="248"/>
    </location>
</feature>
<dbReference type="Pfam" id="PF13385">
    <property type="entry name" value="Laminin_G_3"/>
    <property type="match status" value="1"/>
</dbReference>
<dbReference type="AlphaFoldDB" id="A0A383B1Q6"/>
<dbReference type="Gene3D" id="2.60.120.200">
    <property type="match status" value="1"/>
</dbReference>
<accession>A0A383B1Q6</accession>
<dbReference type="EMBL" id="UINC01196693">
    <property type="protein sequence ID" value="SVE13814.1"/>
    <property type="molecule type" value="Genomic_DNA"/>
</dbReference>
<organism evidence="1">
    <name type="scientific">marine metagenome</name>
    <dbReference type="NCBI Taxonomy" id="408172"/>
    <lineage>
        <taxon>unclassified sequences</taxon>
        <taxon>metagenomes</taxon>
        <taxon>ecological metagenomes</taxon>
    </lineage>
</organism>
<proteinExistence type="predicted"/>
<name>A0A383B1Q6_9ZZZZ</name>
<gene>
    <name evidence="1" type="ORF">METZ01_LOCUS466668</name>
</gene>